<name>A0A7X6HGU8_9MICC</name>
<protein>
    <recommendedName>
        <fullName evidence="3">PD-(D/E)XK nuclease superfamily protein</fullName>
    </recommendedName>
</protein>
<organism evidence="1 2">
    <name type="scientific">Arthrobacter mobilis</name>
    <dbReference type="NCBI Taxonomy" id="2724944"/>
    <lineage>
        <taxon>Bacteria</taxon>
        <taxon>Bacillati</taxon>
        <taxon>Actinomycetota</taxon>
        <taxon>Actinomycetes</taxon>
        <taxon>Micrococcales</taxon>
        <taxon>Micrococcaceae</taxon>
        <taxon>Arthrobacter</taxon>
    </lineage>
</organism>
<dbReference type="Proteomes" id="UP000544090">
    <property type="component" value="Unassembled WGS sequence"/>
</dbReference>
<comment type="caution">
    <text evidence="1">The sequence shown here is derived from an EMBL/GenBank/DDBJ whole genome shotgun (WGS) entry which is preliminary data.</text>
</comment>
<gene>
    <name evidence="1" type="ORF">HGG74_15830</name>
</gene>
<dbReference type="RefSeq" id="WP_168487903.1">
    <property type="nucleotide sequence ID" value="NZ_JAAZSQ010000018.1"/>
</dbReference>
<reference evidence="1 2" key="1">
    <citation type="submission" date="2020-04" db="EMBL/GenBank/DDBJ databases">
        <title>Arthrobacter sp. nov.</title>
        <authorList>
            <person name="Liu S."/>
        </authorList>
    </citation>
    <scope>NUCLEOTIDE SEQUENCE [LARGE SCALE GENOMIC DNA]</scope>
    <source>
        <strain evidence="1 2">E918</strain>
    </source>
</reference>
<evidence type="ECO:0000313" key="2">
    <source>
        <dbReference type="Proteomes" id="UP000544090"/>
    </source>
</evidence>
<sequence>MFLLPTDNARPALVLSASDLAAGSTCLFALKRRLDVLTGRVPPPDRGDEMAELLRTRGVAHEYRVLDGFTRTRKVAGLTAPEGVFSRSLLERAHAETLAALASDAEVVYQGSFFDGAFHGKADFLVREETGAWSVNDTKLASKAKPEHRIQLAAYADQLTAAGIDVHPAARVILRDGTAEELDVAAILAELHAVRARVVPALRDHLESGTPAAWDADGGGACRKADCPDCQDEIARSRDLLLVAGMPTAKKYRTLLRAAGIATVEDLAAAELDSPDGKLAGLQDQARLQAGIGECDGEAGGVRYRVADRTALEELPAPDPGDIFFDFEGDPNWRDPDGDTWGLEYLFGLLARPLGDPEADPEFVPLTAHTRAGGAGPLLPSCAWSPSAGRCIRGCGSTTTPITRRTP</sequence>
<accession>A0A7X6HGU8</accession>
<evidence type="ECO:0000313" key="1">
    <source>
        <dbReference type="EMBL" id="NKX55979.1"/>
    </source>
</evidence>
<dbReference type="AlphaFoldDB" id="A0A7X6HGU8"/>
<evidence type="ECO:0008006" key="3">
    <source>
        <dbReference type="Google" id="ProtNLM"/>
    </source>
</evidence>
<dbReference type="EMBL" id="JAAZSQ010000018">
    <property type="protein sequence ID" value="NKX55979.1"/>
    <property type="molecule type" value="Genomic_DNA"/>
</dbReference>
<keyword evidence="2" id="KW-1185">Reference proteome</keyword>
<proteinExistence type="predicted"/>